<gene>
    <name evidence="1" type="ORF">VOF76_26765</name>
</gene>
<reference evidence="1 2" key="1">
    <citation type="submission" date="2024-01" db="EMBL/GenBank/DDBJ databases">
        <title>Comparative Genomics of Leclercia adecarboxylata Strains Isolated from Several Sources.</title>
        <authorList>
            <person name="Yescas-Zazueta V."/>
            <person name="Balbuena-Alonso M.G."/>
            <person name="Valencia D."/>
            <person name="Mendez-Pfeiffer P.A."/>
            <person name="Ballesteros-Monrreal M.G."/>
            <person name="Rocha-Gracia R.D.C."/>
            <person name="Barrios-Villa E."/>
        </authorList>
    </citation>
    <scope>NUCLEOTIDE SEQUENCE [LARGE SCALE GENOMIC DNA]</scope>
    <source>
        <strain evidence="1 2">33MEM</strain>
    </source>
</reference>
<organism evidence="1 2">
    <name type="scientific">Leclercia adecarboxylata</name>
    <dbReference type="NCBI Taxonomy" id="83655"/>
    <lineage>
        <taxon>Bacteria</taxon>
        <taxon>Pseudomonadati</taxon>
        <taxon>Pseudomonadota</taxon>
        <taxon>Gammaproteobacteria</taxon>
        <taxon>Enterobacterales</taxon>
        <taxon>Enterobacteriaceae</taxon>
        <taxon>Leclercia</taxon>
    </lineage>
</organism>
<dbReference type="SUPFAM" id="SSF109709">
    <property type="entry name" value="KorB DNA-binding domain-like"/>
    <property type="match status" value="1"/>
</dbReference>
<dbReference type="RefSeq" id="WP_326293417.1">
    <property type="nucleotide sequence ID" value="NZ_JAYMCU010000307.1"/>
</dbReference>
<name>A0ABU6IDY3_9ENTR</name>
<sequence>DQQRQYLMHITDEHIQLLHIADSKRNSNPSELYKAVLILKAEGQTHRQIADALNISPAYVNKIITVTRKAANAAGL</sequence>
<keyword evidence="2" id="KW-1185">Reference proteome</keyword>
<protein>
    <submittedName>
        <fullName evidence="1">Helix-turn-helix domain-containing protein</fullName>
    </submittedName>
</protein>
<dbReference type="Proteomes" id="UP001357437">
    <property type="component" value="Unassembled WGS sequence"/>
</dbReference>
<proteinExistence type="predicted"/>
<dbReference type="InterPro" id="IPR036388">
    <property type="entry name" value="WH-like_DNA-bd_sf"/>
</dbReference>
<evidence type="ECO:0000313" key="2">
    <source>
        <dbReference type="Proteomes" id="UP001357437"/>
    </source>
</evidence>
<dbReference type="EMBL" id="JAYMCU010000307">
    <property type="protein sequence ID" value="MEC3939702.1"/>
    <property type="molecule type" value="Genomic_DNA"/>
</dbReference>
<accession>A0ABU6IDY3</accession>
<feature type="non-terminal residue" evidence="1">
    <location>
        <position position="1"/>
    </location>
</feature>
<evidence type="ECO:0000313" key="1">
    <source>
        <dbReference type="EMBL" id="MEC3939702.1"/>
    </source>
</evidence>
<comment type="caution">
    <text evidence="1">The sequence shown here is derived from an EMBL/GenBank/DDBJ whole genome shotgun (WGS) entry which is preliminary data.</text>
</comment>
<dbReference type="Gene3D" id="1.10.10.10">
    <property type="entry name" value="Winged helix-like DNA-binding domain superfamily/Winged helix DNA-binding domain"/>
    <property type="match status" value="1"/>
</dbReference>